<dbReference type="InterPro" id="IPR029064">
    <property type="entry name" value="Ribosomal_eL30-like_sf"/>
</dbReference>
<dbReference type="KEGG" id="bbig:BBBOND_0203030"/>
<dbReference type="InterPro" id="IPR051259">
    <property type="entry name" value="rRNA_Methyltransferase"/>
</dbReference>
<proteinExistence type="predicted"/>
<accession>A0A061D301</accession>
<dbReference type="OrthoDB" id="7451790at2759"/>
<dbReference type="PANTHER" id="PTHR43191:SF2">
    <property type="entry name" value="RRNA METHYLTRANSFERASE 3, MITOCHONDRIAL"/>
    <property type="match status" value="1"/>
</dbReference>
<dbReference type="Gene3D" id="3.40.1280.10">
    <property type="match status" value="1"/>
</dbReference>
<dbReference type="SUPFAM" id="SSF55315">
    <property type="entry name" value="L30e-like"/>
    <property type="match status" value="1"/>
</dbReference>
<dbReference type="SUPFAM" id="SSF75217">
    <property type="entry name" value="alpha/beta knot"/>
    <property type="match status" value="1"/>
</dbReference>
<dbReference type="EMBL" id="LK391708">
    <property type="protein sequence ID" value="CDR95146.1"/>
    <property type="molecule type" value="Genomic_DNA"/>
</dbReference>
<dbReference type="InterPro" id="IPR029028">
    <property type="entry name" value="Alpha/beta_knot_MTases"/>
</dbReference>
<dbReference type="InterPro" id="IPR029026">
    <property type="entry name" value="tRNA_m1G_MTases_N"/>
</dbReference>
<evidence type="ECO:0000313" key="1">
    <source>
        <dbReference type="EMBL" id="CDR95146.1"/>
    </source>
</evidence>
<dbReference type="PANTHER" id="PTHR43191">
    <property type="entry name" value="RRNA METHYLTRANSFERASE 3"/>
    <property type="match status" value="1"/>
</dbReference>
<name>A0A061D301_BABBI</name>
<keyword evidence="2" id="KW-1185">Reference proteome</keyword>
<protein>
    <submittedName>
        <fullName evidence="1">Uncharacterized protein</fullName>
    </submittedName>
</protein>
<sequence>MSYIPSQAAHSVVQRIIDDIKKNAVEIAGRHARAKLRSSYVERSPGARATAVTPRLQQTAARRQCPVPGRSTHVSAGDYFTRLVNSSPKPRVLRSAAHPVAIHLLKLAHSAAYRKYRKLVLLSSPKLIREYCERHGACSRLYTTSFDNPLLMEPQIRGNKVLTCSEKLLRKIASVHSYNNGLLAEVPYPPPSQHLGNATLVLCVGASARAAERDTAATLMRTAHALQWQAVWLLQHGEHDFLDPRAIRASQNCLDTMPYITGDAREAVNFAKENGLLMCVCADGGIAIGSENAQQILKRHRGMMLLVGKQPRELIESATKLDVMLSNPRGHVVASECAAPRQYALDGSTKSCILMYLVRKQLHFTAPRSPYLA</sequence>
<dbReference type="VEuPathDB" id="PiroplasmaDB:BBBOND_0203030"/>
<evidence type="ECO:0000313" key="2">
    <source>
        <dbReference type="Proteomes" id="UP000033188"/>
    </source>
</evidence>
<dbReference type="OMA" id="LQWQAVW"/>
<organism evidence="1 2">
    <name type="scientific">Babesia bigemina</name>
    <dbReference type="NCBI Taxonomy" id="5866"/>
    <lineage>
        <taxon>Eukaryota</taxon>
        <taxon>Sar</taxon>
        <taxon>Alveolata</taxon>
        <taxon>Apicomplexa</taxon>
        <taxon>Aconoidasida</taxon>
        <taxon>Piroplasmida</taxon>
        <taxon>Babesiidae</taxon>
        <taxon>Babesia</taxon>
    </lineage>
</organism>
<dbReference type="RefSeq" id="XP_012767332.1">
    <property type="nucleotide sequence ID" value="XM_012911878.1"/>
</dbReference>
<dbReference type="Proteomes" id="UP000033188">
    <property type="component" value="Chromosome 2"/>
</dbReference>
<dbReference type="AlphaFoldDB" id="A0A061D301"/>
<reference evidence="2" key="1">
    <citation type="submission" date="2014-06" db="EMBL/GenBank/DDBJ databases">
        <authorList>
            <person name="Aslett M."/>
            <person name="De Silva N."/>
        </authorList>
    </citation>
    <scope>NUCLEOTIDE SEQUENCE [LARGE SCALE GENOMIC DNA]</scope>
    <source>
        <strain evidence="2">Bond</strain>
    </source>
</reference>
<dbReference type="GeneID" id="24563687"/>
<dbReference type="GO" id="GO:0003723">
    <property type="term" value="F:RNA binding"/>
    <property type="evidence" value="ECO:0007669"/>
    <property type="project" value="TreeGrafter"/>
</dbReference>
<gene>
    <name evidence="1" type="ORF">BBBOND_0203030</name>
</gene>